<dbReference type="PATRIC" id="fig|1188261.3.peg.1253"/>
<dbReference type="Pfam" id="PF05343">
    <property type="entry name" value="Peptidase_M42"/>
    <property type="match status" value="1"/>
</dbReference>
<evidence type="ECO:0000313" key="5">
    <source>
        <dbReference type="Proteomes" id="UP000017170"/>
    </source>
</evidence>
<comment type="caution">
    <text evidence="4">The sequence shown here is derived from an EMBL/GenBank/DDBJ whole genome shotgun (WGS) entry which is preliminary data.</text>
</comment>
<dbReference type="EMBL" id="ATAE01000013">
    <property type="protein sequence ID" value="ERN53919.1"/>
    <property type="molecule type" value="Genomic_DNA"/>
</dbReference>
<evidence type="ECO:0000313" key="4">
    <source>
        <dbReference type="EMBL" id="ERN53919.1"/>
    </source>
</evidence>
<name>U6SQD7_9BACI</name>
<protein>
    <recommendedName>
        <fullName evidence="6">Peptidase family M20/M25/M40</fullName>
    </recommendedName>
</protein>
<dbReference type="RefSeq" id="WP_022627576.1">
    <property type="nucleotide sequence ID" value="NZ_ATAE01000013.1"/>
</dbReference>
<evidence type="ECO:0008006" key="6">
    <source>
        <dbReference type="Google" id="ProtNLM"/>
    </source>
</evidence>
<gene>
    <name evidence="4" type="ORF">A33I_09330</name>
</gene>
<reference evidence="4 5" key="1">
    <citation type="journal article" date="2013" name="Genome Announc.">
        <title>Genome Sequence of the Extreme Obligate Alkaliphile Bacillus marmarensis Strain DSM 21297.</title>
        <authorList>
            <person name="Wernick D.G."/>
            <person name="Choi K.Y."/>
            <person name="Tat C.A."/>
            <person name="Lafontaine Rivera J.G."/>
            <person name="Liao J.C."/>
        </authorList>
    </citation>
    <scope>NUCLEOTIDE SEQUENCE [LARGE SCALE GENOMIC DNA]</scope>
    <source>
        <strain evidence="4 5">DSM 21297</strain>
    </source>
</reference>
<dbReference type="SUPFAM" id="SSF53187">
    <property type="entry name" value="Zn-dependent exopeptidases"/>
    <property type="match status" value="1"/>
</dbReference>
<evidence type="ECO:0000256" key="1">
    <source>
        <dbReference type="ARBA" id="ARBA00001947"/>
    </source>
</evidence>
<keyword evidence="3" id="KW-0378">Hydrolase</keyword>
<dbReference type="GO" id="GO:0046872">
    <property type="term" value="F:metal ion binding"/>
    <property type="evidence" value="ECO:0007669"/>
    <property type="project" value="UniProtKB-KW"/>
</dbReference>
<keyword evidence="5" id="KW-1185">Reference proteome</keyword>
<proteinExistence type="predicted"/>
<evidence type="ECO:0000256" key="3">
    <source>
        <dbReference type="ARBA" id="ARBA00022801"/>
    </source>
</evidence>
<dbReference type="AlphaFoldDB" id="U6SQD7"/>
<dbReference type="GO" id="GO:0016787">
    <property type="term" value="F:hydrolase activity"/>
    <property type="evidence" value="ECO:0007669"/>
    <property type="project" value="UniProtKB-KW"/>
</dbReference>
<dbReference type="Gene3D" id="3.40.630.10">
    <property type="entry name" value="Zn peptidases"/>
    <property type="match status" value="1"/>
</dbReference>
<dbReference type="PANTHER" id="PTHR42994:SF2">
    <property type="entry name" value="PEPTIDASE"/>
    <property type="match status" value="1"/>
</dbReference>
<dbReference type="InterPro" id="IPR008007">
    <property type="entry name" value="Peptidase_M42"/>
</dbReference>
<sequence>MLSSSEGILGADDRAGIAVVLELLSRISKTNFNGTLKVAFTVKEEIGCVGAREIDQEFISDVDAAIVVDRRGTRDIVTSNYSTSFCPDEFGELFEKAGKSLGMDEWKVTVGGSSDARVFAEYGISSVNLSAGYLHEHTDFETLDYKAAYETMLLVEGVLHQQLIGVSSEVQAGEEV</sequence>
<dbReference type="Proteomes" id="UP000017170">
    <property type="component" value="Unassembled WGS sequence"/>
</dbReference>
<accession>U6SQD7</accession>
<keyword evidence="2" id="KW-0479">Metal-binding</keyword>
<evidence type="ECO:0000256" key="2">
    <source>
        <dbReference type="ARBA" id="ARBA00022723"/>
    </source>
</evidence>
<organism evidence="4 5">
    <name type="scientific">Alkalihalophilus marmarensis DSM 21297</name>
    <dbReference type="NCBI Taxonomy" id="1188261"/>
    <lineage>
        <taxon>Bacteria</taxon>
        <taxon>Bacillati</taxon>
        <taxon>Bacillota</taxon>
        <taxon>Bacilli</taxon>
        <taxon>Bacillales</taxon>
        <taxon>Bacillaceae</taxon>
        <taxon>Alkalihalophilus</taxon>
    </lineage>
</organism>
<comment type="cofactor">
    <cofactor evidence="1">
        <name>Zn(2+)</name>
        <dbReference type="ChEBI" id="CHEBI:29105"/>
    </cofactor>
</comment>
<dbReference type="PANTHER" id="PTHR42994">
    <property type="entry name" value="PEPTIDASE T"/>
    <property type="match status" value="1"/>
</dbReference>